<organism evidence="2">
    <name type="scientific">bioreactor metagenome</name>
    <dbReference type="NCBI Taxonomy" id="1076179"/>
    <lineage>
        <taxon>unclassified sequences</taxon>
        <taxon>metagenomes</taxon>
        <taxon>ecological metagenomes</taxon>
    </lineage>
</organism>
<feature type="domain" description="Amidase" evidence="1">
    <location>
        <begin position="1"/>
        <end position="108"/>
    </location>
</feature>
<reference evidence="2" key="1">
    <citation type="submission" date="2019-08" db="EMBL/GenBank/DDBJ databases">
        <authorList>
            <person name="Kucharzyk K."/>
            <person name="Murdoch R.W."/>
            <person name="Higgins S."/>
            <person name="Loffler F."/>
        </authorList>
    </citation>
    <scope>NUCLEOTIDE SEQUENCE</scope>
</reference>
<dbReference type="EC" id="6.3.5.7" evidence="2"/>
<accession>A0A645G3S6</accession>
<dbReference type="EMBL" id="VSSQ01069525">
    <property type="protein sequence ID" value="MPN21521.1"/>
    <property type="molecule type" value="Genomic_DNA"/>
</dbReference>
<dbReference type="SUPFAM" id="SSF75304">
    <property type="entry name" value="Amidase signature (AS) enzymes"/>
    <property type="match status" value="1"/>
</dbReference>
<dbReference type="Pfam" id="PF01425">
    <property type="entry name" value="Amidase"/>
    <property type="match status" value="1"/>
</dbReference>
<comment type="caution">
    <text evidence="2">The sequence shown here is derived from an EMBL/GenBank/DDBJ whole genome shotgun (WGS) entry which is preliminary data.</text>
</comment>
<keyword evidence="2" id="KW-0808">Transferase</keyword>
<dbReference type="InterPro" id="IPR036928">
    <property type="entry name" value="AS_sf"/>
</dbReference>
<dbReference type="AlphaFoldDB" id="A0A645G3S6"/>
<dbReference type="PANTHER" id="PTHR11895">
    <property type="entry name" value="TRANSAMIDASE"/>
    <property type="match status" value="1"/>
</dbReference>
<gene>
    <name evidence="2" type="primary">gatA_36</name>
    <name evidence="2" type="ORF">SDC9_168901</name>
</gene>
<evidence type="ECO:0000313" key="2">
    <source>
        <dbReference type="EMBL" id="MPN21521.1"/>
    </source>
</evidence>
<evidence type="ECO:0000259" key="1">
    <source>
        <dbReference type="Pfam" id="PF01425"/>
    </source>
</evidence>
<dbReference type="InterPro" id="IPR023631">
    <property type="entry name" value="Amidase_dom"/>
</dbReference>
<dbReference type="GO" id="GO:0050567">
    <property type="term" value="F:glutaminyl-tRNA synthase (glutamine-hydrolyzing) activity"/>
    <property type="evidence" value="ECO:0007669"/>
    <property type="project" value="UniProtKB-EC"/>
</dbReference>
<dbReference type="InterPro" id="IPR000120">
    <property type="entry name" value="Amidase"/>
</dbReference>
<sequence>MLGTYTLSKGYADQYYNMAQKVRTLYLEDYKKLFQKYDVLVSPTSPGYAKELGASFSSPLFGELEDMLLEASSVSGLPGISVPFYHDEKSNLYLGANFIAPMWQEEKVIKIADAFEKNTKWNSWRNQ</sequence>
<dbReference type="Gene3D" id="3.90.1300.10">
    <property type="entry name" value="Amidase signature (AS) domain"/>
    <property type="match status" value="1"/>
</dbReference>
<proteinExistence type="predicted"/>
<protein>
    <submittedName>
        <fullName evidence="2">Glutamyl-tRNA(Gln) amidotransferase subunit A</fullName>
        <ecNumber evidence="2">6.3.5.7</ecNumber>
    </submittedName>
</protein>
<dbReference type="GO" id="GO:0016740">
    <property type="term" value="F:transferase activity"/>
    <property type="evidence" value="ECO:0007669"/>
    <property type="project" value="UniProtKB-KW"/>
</dbReference>
<keyword evidence="2" id="KW-0436">Ligase</keyword>
<name>A0A645G3S6_9ZZZZ</name>
<dbReference type="PANTHER" id="PTHR11895:SF151">
    <property type="entry name" value="GLUTAMYL-TRNA(GLN) AMIDOTRANSFERASE SUBUNIT A"/>
    <property type="match status" value="1"/>
</dbReference>